<dbReference type="PANTHER" id="PTHR13408">
    <property type="entry name" value="DNA-DIRECTED RNA POLYMERASE III"/>
    <property type="match status" value="1"/>
</dbReference>
<protein>
    <submittedName>
        <fullName evidence="5">Uncharacterized protein</fullName>
    </submittedName>
</protein>
<evidence type="ECO:0000313" key="6">
    <source>
        <dbReference type="Proteomes" id="UP000499080"/>
    </source>
</evidence>
<organism evidence="5 6">
    <name type="scientific">Araneus ventricosus</name>
    <name type="common">Orbweaver spider</name>
    <name type="synonym">Epeira ventricosa</name>
    <dbReference type="NCBI Taxonomy" id="182803"/>
    <lineage>
        <taxon>Eukaryota</taxon>
        <taxon>Metazoa</taxon>
        <taxon>Ecdysozoa</taxon>
        <taxon>Arthropoda</taxon>
        <taxon>Chelicerata</taxon>
        <taxon>Arachnida</taxon>
        <taxon>Araneae</taxon>
        <taxon>Araneomorphae</taxon>
        <taxon>Entelegynae</taxon>
        <taxon>Araneoidea</taxon>
        <taxon>Araneidae</taxon>
        <taxon>Araneus</taxon>
    </lineage>
</organism>
<dbReference type="GO" id="GO:0005666">
    <property type="term" value="C:RNA polymerase III complex"/>
    <property type="evidence" value="ECO:0007669"/>
    <property type="project" value="InterPro"/>
</dbReference>
<dbReference type="Proteomes" id="UP000499080">
    <property type="component" value="Unassembled WGS sequence"/>
</dbReference>
<evidence type="ECO:0000256" key="1">
    <source>
        <dbReference type="ARBA" id="ARBA00004123"/>
    </source>
</evidence>
<dbReference type="GO" id="GO:0042797">
    <property type="term" value="P:tRNA transcription by RNA polymerase III"/>
    <property type="evidence" value="ECO:0007669"/>
    <property type="project" value="TreeGrafter"/>
</dbReference>
<comment type="caution">
    <text evidence="5">The sequence shown here is derived from an EMBL/GenBank/DDBJ whole genome shotgun (WGS) entry which is preliminary data.</text>
</comment>
<accession>A0A4Y2KAD4</accession>
<evidence type="ECO:0000256" key="2">
    <source>
        <dbReference type="ARBA" id="ARBA00022478"/>
    </source>
</evidence>
<keyword evidence="4" id="KW-0539">Nucleus</keyword>
<dbReference type="GO" id="GO:0003677">
    <property type="term" value="F:DNA binding"/>
    <property type="evidence" value="ECO:0007669"/>
    <property type="project" value="InterPro"/>
</dbReference>
<dbReference type="AlphaFoldDB" id="A0A4Y2KAD4"/>
<keyword evidence="6" id="KW-1185">Reference proteome</keyword>
<evidence type="ECO:0000313" key="5">
    <source>
        <dbReference type="EMBL" id="GBM99164.1"/>
    </source>
</evidence>
<dbReference type="InterPro" id="IPR007811">
    <property type="entry name" value="RPC4"/>
</dbReference>
<proteinExistence type="predicted"/>
<evidence type="ECO:0000256" key="3">
    <source>
        <dbReference type="ARBA" id="ARBA00023163"/>
    </source>
</evidence>
<dbReference type="Pfam" id="PF05132">
    <property type="entry name" value="RNA_pol_Rpc4"/>
    <property type="match status" value="1"/>
</dbReference>
<keyword evidence="2" id="KW-0240">DNA-directed RNA polymerase</keyword>
<dbReference type="PANTHER" id="PTHR13408:SF0">
    <property type="entry name" value="DNA-DIRECTED RNA POLYMERASE III SUBUNIT RPC4"/>
    <property type="match status" value="1"/>
</dbReference>
<comment type="subcellular location">
    <subcellularLocation>
        <location evidence="1">Nucleus</location>
    </subcellularLocation>
</comment>
<keyword evidence="3" id="KW-0804">Transcription</keyword>
<name>A0A4Y2KAD4_ARAVE</name>
<dbReference type="EMBL" id="BGPR01004395">
    <property type="protein sequence ID" value="GBM99164.1"/>
    <property type="molecule type" value="Genomic_DNA"/>
</dbReference>
<gene>
    <name evidence="5" type="ORF">AVEN_272484_1</name>
</gene>
<dbReference type="OrthoDB" id="5836119at2759"/>
<evidence type="ECO:0000256" key="4">
    <source>
        <dbReference type="ARBA" id="ARBA00023242"/>
    </source>
</evidence>
<reference evidence="5 6" key="1">
    <citation type="journal article" date="2019" name="Sci. Rep.">
        <title>Orb-weaving spider Araneus ventricosus genome elucidates the spidroin gene catalogue.</title>
        <authorList>
            <person name="Kono N."/>
            <person name="Nakamura H."/>
            <person name="Ohtoshi R."/>
            <person name="Moran D.A.P."/>
            <person name="Shinohara A."/>
            <person name="Yoshida Y."/>
            <person name="Fujiwara M."/>
            <person name="Mori M."/>
            <person name="Tomita M."/>
            <person name="Arakawa K."/>
        </authorList>
    </citation>
    <scope>NUCLEOTIDE SEQUENCE [LARGE SCALE GENOMIC DNA]</scope>
</reference>
<sequence length="83" mass="8991">MPEGSVGKLQITKSGRMRLALGSVDIAIESGVNEGSMAEVVSIPLENKDAGDFIVLGKIYQKMIMHPILTDSEKEVKNEETSE</sequence>